<comment type="caution">
    <text evidence="1">The sequence shown here is derived from an EMBL/GenBank/DDBJ whole genome shotgun (WGS) entry which is preliminary data.</text>
</comment>
<evidence type="ECO:0000313" key="1">
    <source>
        <dbReference type="EMBL" id="KKN56786.1"/>
    </source>
</evidence>
<protein>
    <submittedName>
        <fullName evidence="1">Uncharacterized protein</fullName>
    </submittedName>
</protein>
<dbReference type="EMBL" id="LAZR01000831">
    <property type="protein sequence ID" value="KKN56786.1"/>
    <property type="molecule type" value="Genomic_DNA"/>
</dbReference>
<dbReference type="AlphaFoldDB" id="A0A0F9U695"/>
<organism evidence="1">
    <name type="scientific">marine sediment metagenome</name>
    <dbReference type="NCBI Taxonomy" id="412755"/>
    <lineage>
        <taxon>unclassified sequences</taxon>
        <taxon>metagenomes</taxon>
        <taxon>ecological metagenomes</taxon>
    </lineage>
</organism>
<sequence>MTNEPQPLPTMAEIRNRYEQVCEGLVLRDGPLNQSTVYKRDVGVLLDANAGLLAALNRCSELFGAIRLDWQDPRSDCREGQEVITAALAAAEPGDQT</sequence>
<reference evidence="1" key="1">
    <citation type="journal article" date="2015" name="Nature">
        <title>Complex archaea that bridge the gap between prokaryotes and eukaryotes.</title>
        <authorList>
            <person name="Spang A."/>
            <person name="Saw J.H."/>
            <person name="Jorgensen S.L."/>
            <person name="Zaremba-Niedzwiedzka K."/>
            <person name="Martijn J."/>
            <person name="Lind A.E."/>
            <person name="van Eijk R."/>
            <person name="Schleper C."/>
            <person name="Guy L."/>
            <person name="Ettema T.J."/>
        </authorList>
    </citation>
    <scope>NUCLEOTIDE SEQUENCE</scope>
</reference>
<proteinExistence type="predicted"/>
<name>A0A0F9U695_9ZZZZ</name>
<accession>A0A0F9U695</accession>
<gene>
    <name evidence="1" type="ORF">LCGC14_0568720</name>
</gene>